<sequence>MCFIMYKLYPRLHTYNFKTTSGGRSLHFKVRTFALEFRRIKVKMQEGSLANEVHKEACTQFPGLFKEKDMKIKFDQCENCPDERSKSTRKCEYNKKLAENIHVGKSTEQDTTTTTSVTSGSRPIQLSNTPCTRPPEFADENKSTTDFEISNSTIHHSTCDDLHFAIVEEDANTMWKTKKFQEVIPLLELLLQSQRGGTGGTTMLKLALCRLKQAGVSTTVGSDLFIKGCKEIEKYCTLDHVTASKLCDIAVTYAQEDFPRRSYILFVCATRLLQGLSWQKRLSIYREVVFKITPLEKIPSVKDKVMDIISSIMKDCEGFLQVVETFTVRGLCATSLANLGNYKQSCIAYDDLLNCLRPKAHDIDVYISLLCQCLYGQTINNLNLGNMTMASEYFREARGIIDQVRHSTSPYKDSLIAQYDNSMEQLGSKFGKFYV</sequence>
<dbReference type="HOGENOM" id="CLU_512819_0_0_1"/>
<keyword evidence="3" id="KW-1185">Reference proteome</keyword>
<feature type="compositionally biased region" description="Low complexity" evidence="1">
    <location>
        <begin position="109"/>
        <end position="121"/>
    </location>
</feature>
<reference evidence="2" key="3">
    <citation type="submission" date="2025-09" db="UniProtKB">
        <authorList>
            <consortium name="Ensembl"/>
        </authorList>
    </citation>
    <scope>IDENTIFICATION</scope>
</reference>
<dbReference type="GeneTree" id="ENSGT00940000162599"/>
<name>H2ZAA9_CIOSA</name>
<dbReference type="Proteomes" id="UP000007875">
    <property type="component" value="Unassembled WGS sequence"/>
</dbReference>
<proteinExistence type="predicted"/>
<evidence type="ECO:0000313" key="2">
    <source>
        <dbReference type="Ensembl" id="ENSCSAVP00000014524.1"/>
    </source>
</evidence>
<dbReference type="Ensembl" id="ENSCSAVT00000014689.1">
    <property type="protein sequence ID" value="ENSCSAVP00000014524.1"/>
    <property type="gene ID" value="ENSCSAVG00000008501.1"/>
</dbReference>
<feature type="region of interest" description="Disordered" evidence="1">
    <location>
        <begin position="102"/>
        <end position="136"/>
    </location>
</feature>
<evidence type="ECO:0000256" key="1">
    <source>
        <dbReference type="SAM" id="MobiDB-lite"/>
    </source>
</evidence>
<protein>
    <submittedName>
        <fullName evidence="2">Uncharacterized protein</fullName>
    </submittedName>
</protein>
<reference evidence="3" key="1">
    <citation type="submission" date="2003-08" db="EMBL/GenBank/DDBJ databases">
        <authorList>
            <person name="Birren B."/>
            <person name="Nusbaum C."/>
            <person name="Abebe A."/>
            <person name="Abouelleil A."/>
            <person name="Adekoya E."/>
            <person name="Ait-zahra M."/>
            <person name="Allen N."/>
            <person name="Allen T."/>
            <person name="An P."/>
            <person name="Anderson M."/>
            <person name="Anderson S."/>
            <person name="Arachchi H."/>
            <person name="Armbruster J."/>
            <person name="Bachantsang P."/>
            <person name="Baldwin J."/>
            <person name="Barry A."/>
            <person name="Bayul T."/>
            <person name="Blitshsteyn B."/>
            <person name="Bloom T."/>
            <person name="Blye J."/>
            <person name="Boguslavskiy L."/>
            <person name="Borowsky M."/>
            <person name="Boukhgalter B."/>
            <person name="Brunache A."/>
            <person name="Butler J."/>
            <person name="Calixte N."/>
            <person name="Calvo S."/>
            <person name="Camarata J."/>
            <person name="Campo K."/>
            <person name="Chang J."/>
            <person name="Cheshatsang Y."/>
            <person name="Citroen M."/>
            <person name="Collymore A."/>
            <person name="Considine T."/>
            <person name="Cook A."/>
            <person name="Cooke P."/>
            <person name="Corum B."/>
            <person name="Cuomo C."/>
            <person name="David R."/>
            <person name="Dawoe T."/>
            <person name="Degray S."/>
            <person name="Dodge S."/>
            <person name="Dooley K."/>
            <person name="Dorje P."/>
            <person name="Dorjee K."/>
            <person name="Dorris L."/>
            <person name="Duffey N."/>
            <person name="Dupes A."/>
            <person name="Elkins T."/>
            <person name="Engels R."/>
            <person name="Erickson J."/>
            <person name="Farina A."/>
            <person name="Faro S."/>
            <person name="Ferreira P."/>
            <person name="Fischer H."/>
            <person name="Fitzgerald M."/>
            <person name="Foley K."/>
            <person name="Gage D."/>
            <person name="Galagan J."/>
            <person name="Gearin G."/>
            <person name="Gnerre S."/>
            <person name="Gnirke A."/>
            <person name="Goyette A."/>
            <person name="Graham J."/>
            <person name="Grandbois E."/>
            <person name="Gyaltsen K."/>
            <person name="Hafez N."/>
            <person name="Hagopian D."/>
            <person name="Hagos B."/>
            <person name="Hall J."/>
            <person name="Hatcher B."/>
            <person name="Heller A."/>
            <person name="Higgins H."/>
            <person name="Honan T."/>
            <person name="Horn A."/>
            <person name="Houde N."/>
            <person name="Hughes L."/>
            <person name="Hulme W."/>
            <person name="Husby E."/>
            <person name="Iliev I."/>
            <person name="Jaffe D."/>
            <person name="Jones C."/>
            <person name="Kamal M."/>
            <person name="Kamat A."/>
            <person name="Kamvysselis M."/>
            <person name="Karlsson E."/>
            <person name="Kells C."/>
            <person name="Kieu A."/>
            <person name="Kisner P."/>
            <person name="Kodira C."/>
            <person name="Kulbokas E."/>
            <person name="Labutti K."/>
            <person name="Lama D."/>
            <person name="Landers T."/>
            <person name="Leger J."/>
            <person name="Levine S."/>
            <person name="Lewis D."/>
            <person name="Lewis T."/>
            <person name="Lindblad-toh K."/>
            <person name="Liu X."/>
            <person name="Lokyitsang T."/>
            <person name="Lokyitsang Y."/>
            <person name="Lucien O."/>
            <person name="Lui A."/>
            <person name="Ma L.J."/>
            <person name="Mabbitt R."/>
            <person name="Macdonald J."/>
            <person name="Maclean C."/>
            <person name="Major J."/>
            <person name="Manning J."/>
            <person name="Marabella R."/>
            <person name="Maru K."/>
            <person name="Matthews C."/>
            <person name="Mauceli E."/>
            <person name="Mccarthy M."/>
            <person name="Mcdonough S."/>
            <person name="Mcghee T."/>
            <person name="Meldrim J."/>
            <person name="Meneus L."/>
            <person name="Mesirov J."/>
            <person name="Mihalev A."/>
            <person name="Mihova T."/>
            <person name="Mikkelsen T."/>
            <person name="Mlenga V."/>
            <person name="Moru K."/>
            <person name="Mozes J."/>
            <person name="Mulrain L."/>
            <person name="Munson G."/>
            <person name="Naylor J."/>
            <person name="Newes C."/>
            <person name="Nguyen C."/>
            <person name="Nguyen N."/>
            <person name="Nguyen T."/>
            <person name="Nicol R."/>
            <person name="Nielsen C."/>
            <person name="Nizzari M."/>
            <person name="Norbu C."/>
            <person name="Norbu N."/>
            <person name="O'donnell P."/>
            <person name="Okoawo O."/>
            <person name="O'leary S."/>
            <person name="Omotosho B."/>
            <person name="O'neill K."/>
            <person name="Osman S."/>
            <person name="Parker S."/>
            <person name="Perrin D."/>
            <person name="Phunkhang P."/>
            <person name="Piqani B."/>
            <person name="Purcell S."/>
            <person name="Rachupka T."/>
            <person name="Ramasamy U."/>
            <person name="Rameau R."/>
            <person name="Ray V."/>
            <person name="Raymond C."/>
            <person name="Retta R."/>
            <person name="Richardson S."/>
            <person name="Rise C."/>
            <person name="Rodriguez J."/>
            <person name="Rogers J."/>
            <person name="Rogov P."/>
            <person name="Rutman M."/>
            <person name="Schupbach R."/>
            <person name="Seaman C."/>
            <person name="Settipalli S."/>
            <person name="Sharpe T."/>
            <person name="Sheridan J."/>
            <person name="Sherpa N."/>
            <person name="Shi J."/>
            <person name="Smirnov S."/>
            <person name="Smith C."/>
            <person name="Sougnez C."/>
            <person name="Spencer B."/>
            <person name="Stalker J."/>
            <person name="Stange-thomann N."/>
            <person name="Stavropoulos S."/>
            <person name="Stetson K."/>
            <person name="Stone C."/>
            <person name="Stone S."/>
            <person name="Stubbs M."/>
            <person name="Talamas J."/>
            <person name="Tchuinga P."/>
            <person name="Tenzing P."/>
            <person name="Tesfaye S."/>
            <person name="Theodore J."/>
            <person name="Thoulutsang Y."/>
            <person name="Topham K."/>
            <person name="Towey S."/>
            <person name="Tsamla T."/>
            <person name="Tsomo N."/>
            <person name="Vallee D."/>
            <person name="Vassiliev H."/>
            <person name="Venkataraman V."/>
            <person name="Vinson J."/>
            <person name="Vo A."/>
            <person name="Wade C."/>
            <person name="Wang S."/>
            <person name="Wangchuk T."/>
            <person name="Wangdi T."/>
            <person name="Whittaker C."/>
            <person name="Wilkinson J."/>
            <person name="Wu Y."/>
            <person name="Wyman D."/>
            <person name="Yadav S."/>
            <person name="Yang S."/>
            <person name="Yang X."/>
            <person name="Yeager S."/>
            <person name="Yee E."/>
            <person name="Young G."/>
            <person name="Zainoun J."/>
            <person name="Zembeck L."/>
            <person name="Zimmer A."/>
            <person name="Zody M."/>
            <person name="Lander E."/>
        </authorList>
    </citation>
    <scope>NUCLEOTIDE SEQUENCE [LARGE SCALE GENOMIC DNA]</scope>
</reference>
<accession>H2ZAA9</accession>
<feature type="compositionally biased region" description="Polar residues" evidence="1">
    <location>
        <begin position="122"/>
        <end position="131"/>
    </location>
</feature>
<dbReference type="AlphaFoldDB" id="H2ZAA9"/>
<evidence type="ECO:0000313" key="3">
    <source>
        <dbReference type="Proteomes" id="UP000007875"/>
    </source>
</evidence>
<organism evidence="2 3">
    <name type="scientific">Ciona savignyi</name>
    <name type="common">Pacific transparent sea squirt</name>
    <dbReference type="NCBI Taxonomy" id="51511"/>
    <lineage>
        <taxon>Eukaryota</taxon>
        <taxon>Metazoa</taxon>
        <taxon>Chordata</taxon>
        <taxon>Tunicata</taxon>
        <taxon>Ascidiacea</taxon>
        <taxon>Phlebobranchia</taxon>
        <taxon>Cionidae</taxon>
        <taxon>Ciona</taxon>
    </lineage>
</organism>
<reference evidence="2" key="2">
    <citation type="submission" date="2025-08" db="UniProtKB">
        <authorList>
            <consortium name="Ensembl"/>
        </authorList>
    </citation>
    <scope>IDENTIFICATION</scope>
</reference>